<protein>
    <submittedName>
        <fullName evidence="9">ABC transporter permease subunit</fullName>
    </submittedName>
</protein>
<dbReference type="Pfam" id="PF00528">
    <property type="entry name" value="BPD_transp_1"/>
    <property type="match status" value="1"/>
</dbReference>
<keyword evidence="5 7" id="KW-1133">Transmembrane helix</keyword>
<organism evidence="9 10">
    <name type="scientific">Planosporangium thailandense</name>
    <dbReference type="NCBI Taxonomy" id="765197"/>
    <lineage>
        <taxon>Bacteria</taxon>
        <taxon>Bacillati</taxon>
        <taxon>Actinomycetota</taxon>
        <taxon>Actinomycetes</taxon>
        <taxon>Micromonosporales</taxon>
        <taxon>Micromonosporaceae</taxon>
        <taxon>Planosporangium</taxon>
    </lineage>
</organism>
<keyword evidence="3" id="KW-1003">Cell membrane</keyword>
<dbReference type="SUPFAM" id="SSF161098">
    <property type="entry name" value="MetI-like"/>
    <property type="match status" value="1"/>
</dbReference>
<evidence type="ECO:0000313" key="9">
    <source>
        <dbReference type="EMBL" id="NJC71428.1"/>
    </source>
</evidence>
<evidence type="ECO:0000256" key="7">
    <source>
        <dbReference type="RuleBase" id="RU363032"/>
    </source>
</evidence>
<dbReference type="PANTHER" id="PTHR30151">
    <property type="entry name" value="ALKANE SULFONATE ABC TRANSPORTER-RELATED, MEMBRANE SUBUNIT"/>
    <property type="match status" value="1"/>
</dbReference>
<name>A0ABX0XZF1_9ACTN</name>
<comment type="similarity">
    <text evidence="7">Belongs to the binding-protein-dependent transport system permease family.</text>
</comment>
<accession>A0ABX0XZF1</accession>
<keyword evidence="6 7" id="KW-0472">Membrane</keyword>
<comment type="subcellular location">
    <subcellularLocation>
        <location evidence="1 7">Cell membrane</location>
        <topology evidence="1 7">Multi-pass membrane protein</topology>
    </subcellularLocation>
</comment>
<evidence type="ECO:0000256" key="3">
    <source>
        <dbReference type="ARBA" id="ARBA00022475"/>
    </source>
</evidence>
<evidence type="ECO:0000256" key="1">
    <source>
        <dbReference type="ARBA" id="ARBA00004651"/>
    </source>
</evidence>
<dbReference type="InterPro" id="IPR000515">
    <property type="entry name" value="MetI-like"/>
</dbReference>
<evidence type="ECO:0000256" key="6">
    <source>
        <dbReference type="ARBA" id="ARBA00023136"/>
    </source>
</evidence>
<dbReference type="PANTHER" id="PTHR30151:SF20">
    <property type="entry name" value="ABC TRANSPORTER PERMEASE PROTEIN HI_0355-RELATED"/>
    <property type="match status" value="1"/>
</dbReference>
<evidence type="ECO:0000313" key="10">
    <source>
        <dbReference type="Proteomes" id="UP000722989"/>
    </source>
</evidence>
<feature type="transmembrane region" description="Helical" evidence="7">
    <location>
        <begin position="198"/>
        <end position="218"/>
    </location>
</feature>
<feature type="transmembrane region" description="Helical" evidence="7">
    <location>
        <begin position="80"/>
        <end position="103"/>
    </location>
</feature>
<dbReference type="CDD" id="cd06261">
    <property type="entry name" value="TM_PBP2"/>
    <property type="match status" value="1"/>
</dbReference>
<keyword evidence="10" id="KW-1185">Reference proteome</keyword>
<dbReference type="EMBL" id="JAATVY010000011">
    <property type="protein sequence ID" value="NJC71428.1"/>
    <property type="molecule type" value="Genomic_DNA"/>
</dbReference>
<keyword evidence="4 7" id="KW-0812">Transmembrane</keyword>
<comment type="caution">
    <text evidence="9">The sequence shown here is derived from an EMBL/GenBank/DDBJ whole genome shotgun (WGS) entry which is preliminary data.</text>
</comment>
<evidence type="ECO:0000259" key="8">
    <source>
        <dbReference type="PROSITE" id="PS50928"/>
    </source>
</evidence>
<keyword evidence="2 7" id="KW-0813">Transport</keyword>
<gene>
    <name evidence="9" type="ORF">HC031_17135</name>
</gene>
<evidence type="ECO:0000256" key="2">
    <source>
        <dbReference type="ARBA" id="ARBA00022448"/>
    </source>
</evidence>
<sequence length="264" mass="28281">MTVTVDPAAPVATAPARGGRRKLGAWKVPAGSVLLAAVAVLLWWVASTQIFVVPSPVATVAALVDSLSDDTYLVNLRSTAVAAVLALVLSVVLGVVIGLAFGLMPRLRRGFEPLVIATNGLPKIVMYPVLLLMVGMGTASKVSLAVLIGMFPVLMNVSASVRHMPPIYGRLARTLEATRWQVFWMVLLPAIRRALMTGIRLAVSLAMVGVVLAEMFATQYGLGRMILASYTSGQYPRMLATVLLLGIVSFAATTVLWRVERRMR</sequence>
<dbReference type="Gene3D" id="1.10.3720.10">
    <property type="entry name" value="MetI-like"/>
    <property type="match status" value="1"/>
</dbReference>
<feature type="transmembrane region" description="Helical" evidence="7">
    <location>
        <begin position="124"/>
        <end position="151"/>
    </location>
</feature>
<dbReference type="InterPro" id="IPR035906">
    <property type="entry name" value="MetI-like_sf"/>
</dbReference>
<reference evidence="9 10" key="1">
    <citation type="submission" date="2020-03" db="EMBL/GenBank/DDBJ databases">
        <title>WGS of the type strain of Planosporangium spp.</title>
        <authorList>
            <person name="Thawai C."/>
        </authorList>
    </citation>
    <scope>NUCLEOTIDE SEQUENCE [LARGE SCALE GENOMIC DNA]</scope>
    <source>
        <strain evidence="9 10">TBRC 5610</strain>
    </source>
</reference>
<dbReference type="PROSITE" id="PS50928">
    <property type="entry name" value="ABC_TM1"/>
    <property type="match status" value="1"/>
</dbReference>
<dbReference type="Proteomes" id="UP000722989">
    <property type="component" value="Unassembled WGS sequence"/>
</dbReference>
<dbReference type="RefSeq" id="WP_167926324.1">
    <property type="nucleotide sequence ID" value="NZ_JAATVY010000011.1"/>
</dbReference>
<feature type="domain" description="ABC transmembrane type-1" evidence="8">
    <location>
        <begin position="76"/>
        <end position="256"/>
    </location>
</feature>
<feature type="transmembrane region" description="Helical" evidence="7">
    <location>
        <begin position="25"/>
        <end position="46"/>
    </location>
</feature>
<evidence type="ECO:0000256" key="5">
    <source>
        <dbReference type="ARBA" id="ARBA00022989"/>
    </source>
</evidence>
<proteinExistence type="inferred from homology"/>
<evidence type="ECO:0000256" key="4">
    <source>
        <dbReference type="ARBA" id="ARBA00022692"/>
    </source>
</evidence>
<feature type="transmembrane region" description="Helical" evidence="7">
    <location>
        <begin position="238"/>
        <end position="259"/>
    </location>
</feature>